<reference evidence="4" key="2">
    <citation type="submission" date="2023-01" db="EMBL/GenBank/DDBJ databases">
        <authorList>
            <person name="Sun Q."/>
            <person name="Evtushenko L."/>
        </authorList>
    </citation>
    <scope>NUCLEOTIDE SEQUENCE</scope>
    <source>
        <strain evidence="4">VKM Ac-1321</strain>
    </source>
</reference>
<dbReference type="EMBL" id="BSFP01000008">
    <property type="protein sequence ID" value="GLL00338.1"/>
    <property type="molecule type" value="Genomic_DNA"/>
</dbReference>
<protein>
    <recommendedName>
        <fullName evidence="3">YdbS-like PH domain-containing protein</fullName>
    </recommendedName>
</protein>
<dbReference type="RefSeq" id="WP_223101025.1">
    <property type="nucleotide sequence ID" value="NZ_BAAAXA010000001.1"/>
</dbReference>
<feature type="transmembrane region" description="Helical" evidence="2">
    <location>
        <begin position="191"/>
        <end position="209"/>
    </location>
</feature>
<feature type="transmembrane region" description="Helical" evidence="2">
    <location>
        <begin position="167"/>
        <end position="185"/>
    </location>
</feature>
<dbReference type="AlphaFoldDB" id="A0A9W6KF20"/>
<evidence type="ECO:0000259" key="3">
    <source>
        <dbReference type="Pfam" id="PF03703"/>
    </source>
</evidence>
<comment type="caution">
    <text evidence="4">The sequence shown here is derived from an EMBL/GenBank/DDBJ whole genome shotgun (WGS) entry which is preliminary data.</text>
</comment>
<keyword evidence="5" id="KW-1185">Reference proteome</keyword>
<keyword evidence="2" id="KW-0812">Transmembrane</keyword>
<dbReference type="PANTHER" id="PTHR37938">
    <property type="entry name" value="BLL0215 PROTEIN"/>
    <property type="match status" value="1"/>
</dbReference>
<feature type="region of interest" description="Disordered" evidence="1">
    <location>
        <begin position="1"/>
        <end position="137"/>
    </location>
</feature>
<keyword evidence="2" id="KW-1133">Transmembrane helix</keyword>
<dbReference type="InterPro" id="IPR005182">
    <property type="entry name" value="YdbS-like_PH"/>
</dbReference>
<feature type="compositionally biased region" description="Basic and acidic residues" evidence="1">
    <location>
        <begin position="12"/>
        <end position="40"/>
    </location>
</feature>
<dbReference type="Proteomes" id="UP001143480">
    <property type="component" value="Unassembled WGS sequence"/>
</dbReference>
<accession>A0A9W6KF20</accession>
<sequence>MSTGAEPPEDDPNARRFQDRDTEPIPRARPGSRPEARPDYSTDEEPPVEYSPTSDYEAARDRDYQSPRAEYTTDGDDFVSDAYADPMTDGAHARGGAAPQYGAAPPSFSQDEFARLQGGEAAPSVPPGSRMAPLEDEASGHASRYLFPTEKFRGEWKRHWIQLAREGGIAIVATIAMGYIAGWLTKHNQEQLRIAVVVIWALVILYCAWKVADWWYDRFILTNKRVMVVSGIFTRNVAMMPLQRVTDMKYVQSLTGRMFGYGHFELESAGQDQALRNIRNLPNPNELYLRIVEEMYEPEAVEARLGRAVTGEDDGT</sequence>
<feature type="compositionally biased region" description="Low complexity" evidence="1">
    <location>
        <begin position="94"/>
        <end position="106"/>
    </location>
</feature>
<evidence type="ECO:0000256" key="1">
    <source>
        <dbReference type="SAM" id="MobiDB-lite"/>
    </source>
</evidence>
<evidence type="ECO:0000313" key="4">
    <source>
        <dbReference type="EMBL" id="GLL00338.1"/>
    </source>
</evidence>
<keyword evidence="2" id="KW-0472">Membrane</keyword>
<gene>
    <name evidence="4" type="ORF">GCM10017581_020780</name>
</gene>
<proteinExistence type="predicted"/>
<organism evidence="4 5">
    <name type="scientific">Dactylosporangium matsuzakiense</name>
    <dbReference type="NCBI Taxonomy" id="53360"/>
    <lineage>
        <taxon>Bacteria</taxon>
        <taxon>Bacillati</taxon>
        <taxon>Actinomycetota</taxon>
        <taxon>Actinomycetes</taxon>
        <taxon>Micromonosporales</taxon>
        <taxon>Micromonosporaceae</taxon>
        <taxon>Dactylosporangium</taxon>
    </lineage>
</organism>
<feature type="domain" description="YdbS-like PH" evidence="3">
    <location>
        <begin position="215"/>
        <end position="289"/>
    </location>
</feature>
<evidence type="ECO:0000256" key="2">
    <source>
        <dbReference type="SAM" id="Phobius"/>
    </source>
</evidence>
<reference evidence="4" key="1">
    <citation type="journal article" date="2014" name="Int. J. Syst. Evol. Microbiol.">
        <title>Complete genome sequence of Corynebacterium casei LMG S-19264T (=DSM 44701T), isolated from a smear-ripened cheese.</title>
        <authorList>
            <consortium name="US DOE Joint Genome Institute (JGI-PGF)"/>
            <person name="Walter F."/>
            <person name="Albersmeier A."/>
            <person name="Kalinowski J."/>
            <person name="Ruckert C."/>
        </authorList>
    </citation>
    <scope>NUCLEOTIDE SEQUENCE</scope>
    <source>
        <strain evidence="4">VKM Ac-1321</strain>
    </source>
</reference>
<dbReference type="Pfam" id="PF03703">
    <property type="entry name" value="bPH_2"/>
    <property type="match status" value="1"/>
</dbReference>
<dbReference type="PANTHER" id="PTHR37938:SF1">
    <property type="entry name" value="BLL0215 PROTEIN"/>
    <property type="match status" value="1"/>
</dbReference>
<evidence type="ECO:0000313" key="5">
    <source>
        <dbReference type="Proteomes" id="UP001143480"/>
    </source>
</evidence>
<name>A0A9W6KF20_9ACTN</name>